<evidence type="ECO:0000256" key="6">
    <source>
        <dbReference type="ARBA" id="ARBA00023163"/>
    </source>
</evidence>
<evidence type="ECO:0000256" key="5">
    <source>
        <dbReference type="ARBA" id="ARBA00023015"/>
    </source>
</evidence>
<feature type="compositionally biased region" description="Basic and acidic residues" evidence="8">
    <location>
        <begin position="74"/>
        <end position="90"/>
    </location>
</feature>
<dbReference type="GO" id="GO:0000978">
    <property type="term" value="F:RNA polymerase II cis-regulatory region sequence-specific DNA binding"/>
    <property type="evidence" value="ECO:0007669"/>
    <property type="project" value="TreeGrafter"/>
</dbReference>
<evidence type="ECO:0000259" key="9">
    <source>
        <dbReference type="PROSITE" id="PS50073"/>
    </source>
</evidence>
<evidence type="ECO:0000256" key="1">
    <source>
        <dbReference type="ARBA" id="ARBA00004123"/>
    </source>
</evidence>
<accession>A0A1E3QJX9</accession>
<dbReference type="EMBL" id="KV454437">
    <property type="protein sequence ID" value="ODQ77996.1"/>
    <property type="molecule type" value="Genomic_DNA"/>
</dbReference>
<dbReference type="PROSITE" id="PS01119">
    <property type="entry name" value="COPPER_FIST_1"/>
    <property type="match status" value="1"/>
</dbReference>
<organism evidence="10 11">
    <name type="scientific">Babjeviella inositovora NRRL Y-12698</name>
    <dbReference type="NCBI Taxonomy" id="984486"/>
    <lineage>
        <taxon>Eukaryota</taxon>
        <taxon>Fungi</taxon>
        <taxon>Dikarya</taxon>
        <taxon>Ascomycota</taxon>
        <taxon>Saccharomycotina</taxon>
        <taxon>Pichiomycetes</taxon>
        <taxon>Serinales incertae sedis</taxon>
        <taxon>Babjeviella</taxon>
    </lineage>
</organism>
<gene>
    <name evidence="10" type="ORF">BABINDRAFT_91184</name>
</gene>
<evidence type="ECO:0000256" key="4">
    <source>
        <dbReference type="ARBA" id="ARBA00023008"/>
    </source>
</evidence>
<dbReference type="GO" id="GO:0005507">
    <property type="term" value="F:copper ion binding"/>
    <property type="evidence" value="ECO:0007669"/>
    <property type="project" value="InterPro"/>
</dbReference>
<comment type="subcellular location">
    <subcellularLocation>
        <location evidence="1">Nucleus</location>
    </subcellularLocation>
</comment>
<dbReference type="PANTHER" id="PTHR28088:SF5">
    <property type="entry name" value="TRANSCRIPTIONAL ACTIVATOR HAA1-RELATED"/>
    <property type="match status" value="1"/>
</dbReference>
<protein>
    <recommendedName>
        <fullName evidence="9">Copper-fist domain-containing protein</fullName>
    </recommendedName>
</protein>
<evidence type="ECO:0000313" key="11">
    <source>
        <dbReference type="Proteomes" id="UP000094336"/>
    </source>
</evidence>
<evidence type="ECO:0000256" key="7">
    <source>
        <dbReference type="ARBA" id="ARBA00023242"/>
    </source>
</evidence>
<dbReference type="GO" id="GO:0045944">
    <property type="term" value="P:positive regulation of transcription by RNA polymerase II"/>
    <property type="evidence" value="ECO:0007669"/>
    <property type="project" value="TreeGrafter"/>
</dbReference>
<dbReference type="GO" id="GO:0006879">
    <property type="term" value="P:intracellular iron ion homeostasis"/>
    <property type="evidence" value="ECO:0007669"/>
    <property type="project" value="TreeGrafter"/>
</dbReference>
<keyword evidence="4" id="KW-0186">Copper</keyword>
<dbReference type="AlphaFoldDB" id="A0A1E3QJX9"/>
<evidence type="ECO:0000313" key="10">
    <source>
        <dbReference type="EMBL" id="ODQ77996.1"/>
    </source>
</evidence>
<dbReference type="RefSeq" id="XP_018983324.1">
    <property type="nucleotide sequence ID" value="XM_019132915.1"/>
</dbReference>
<dbReference type="PROSITE" id="PS50073">
    <property type="entry name" value="COPPER_FIST_2"/>
    <property type="match status" value="1"/>
</dbReference>
<dbReference type="SMART" id="SM00412">
    <property type="entry name" value="Cu_FIST"/>
    <property type="match status" value="1"/>
</dbReference>
<dbReference type="STRING" id="984486.A0A1E3QJX9"/>
<keyword evidence="2" id="KW-0479">Metal-binding</keyword>
<dbReference type="OrthoDB" id="5600085at2759"/>
<keyword evidence="7" id="KW-0539">Nucleus</keyword>
<keyword evidence="3" id="KW-0862">Zinc</keyword>
<dbReference type="GeneID" id="30150768"/>
<sequence>MILIEGEKYACVQCIRGHRSSTCKHTKRPLVQVRSRGRPMQSINYRFAVLAEDINKEAALEPPPKPKGCCHSRPKPEAASEGPKEVKTETPSESSCCKRPSEEPCQSPKEEPSKGASLCGKGNVIVLRASKRRIVQNDLSAVALSPVELSGSEPQKKMQSTFRSHFGLPDNVTKPRHGSMCACCNSTNKVSVFKLEKPKEEKASPSETPGRSNDLPVEYFYAPSCSIPGSCACDDNCECEGCIAHNNSATPEIPGYQLTPQPHTSLVSPSQMPPFGISSHSLNFSHLNEKFYQLSREPVETPIPSLLGYLDSAEPQDVASANAISIAEYEWVLDDCICSAEGCWCYNCVSHDIVNGIRQRDGVRVSSTGDQCIRPVIHVLELEDTNKKKLYNVFNREAEQKNSCCTSQKGALAELHALDLECTCPDNACHCDNCYKHGIINGIKDFSCGE</sequence>
<dbReference type="InterPro" id="IPR036395">
    <property type="entry name" value="Cu_fist_DNA-bd_dom_sf"/>
</dbReference>
<dbReference type="InterPro" id="IPR051763">
    <property type="entry name" value="Copper_Homeo_Regul"/>
</dbReference>
<reference evidence="11" key="1">
    <citation type="submission" date="2016-05" db="EMBL/GenBank/DDBJ databases">
        <title>Comparative genomics of biotechnologically important yeasts.</title>
        <authorList>
            <consortium name="DOE Joint Genome Institute"/>
            <person name="Riley R."/>
            <person name="Haridas S."/>
            <person name="Wolfe K.H."/>
            <person name="Lopes M.R."/>
            <person name="Hittinger C.T."/>
            <person name="Goker M."/>
            <person name="Salamov A."/>
            <person name="Wisecaver J."/>
            <person name="Long T.M."/>
            <person name="Aerts A.L."/>
            <person name="Barry K."/>
            <person name="Choi C."/>
            <person name="Clum A."/>
            <person name="Coughlan A.Y."/>
            <person name="Deshpande S."/>
            <person name="Douglass A.P."/>
            <person name="Hanson S.J."/>
            <person name="Klenk H.-P."/>
            <person name="Labutti K."/>
            <person name="Lapidus A."/>
            <person name="Lindquist E."/>
            <person name="Lipzen A."/>
            <person name="Meier-Kolthoff J.P."/>
            <person name="Ohm R.A."/>
            <person name="Otillar R.P."/>
            <person name="Pangilinan J."/>
            <person name="Peng Y."/>
            <person name="Rokas A."/>
            <person name="Rosa C.A."/>
            <person name="Scheuner C."/>
            <person name="Sibirny A.A."/>
            <person name="Slot J.C."/>
            <person name="Stielow J.B."/>
            <person name="Sun H."/>
            <person name="Kurtzman C.P."/>
            <person name="Blackwell M."/>
            <person name="Grigoriev I.V."/>
            <person name="Jeffries T.W."/>
        </authorList>
    </citation>
    <scope>NUCLEOTIDE SEQUENCE [LARGE SCALE GENOMIC DNA]</scope>
    <source>
        <strain evidence="11">NRRL Y-12698</strain>
    </source>
</reference>
<evidence type="ECO:0000256" key="3">
    <source>
        <dbReference type="ARBA" id="ARBA00022833"/>
    </source>
</evidence>
<dbReference type="GO" id="GO:0000981">
    <property type="term" value="F:DNA-binding transcription factor activity, RNA polymerase II-specific"/>
    <property type="evidence" value="ECO:0007669"/>
    <property type="project" value="TreeGrafter"/>
</dbReference>
<keyword evidence="6" id="KW-0804">Transcription</keyword>
<feature type="region of interest" description="Disordered" evidence="8">
    <location>
        <begin position="58"/>
        <end position="117"/>
    </location>
</feature>
<name>A0A1E3QJX9_9ASCO</name>
<dbReference type="GO" id="GO:0006878">
    <property type="term" value="P:intracellular copper ion homeostasis"/>
    <property type="evidence" value="ECO:0007669"/>
    <property type="project" value="TreeGrafter"/>
</dbReference>
<proteinExistence type="predicted"/>
<dbReference type="InterPro" id="IPR001083">
    <property type="entry name" value="Cu_fist_DNA-bd_dom"/>
</dbReference>
<feature type="domain" description="Copper-fist" evidence="9">
    <location>
        <begin position="1"/>
        <end position="40"/>
    </location>
</feature>
<evidence type="ECO:0000256" key="8">
    <source>
        <dbReference type="SAM" id="MobiDB-lite"/>
    </source>
</evidence>
<dbReference type="FunFam" id="3.90.430.10:FF:000001">
    <property type="entry name" value="Copper fist DNA-binding protein"/>
    <property type="match status" value="1"/>
</dbReference>
<keyword evidence="5" id="KW-0805">Transcription regulation</keyword>
<dbReference type="Proteomes" id="UP000094336">
    <property type="component" value="Unassembled WGS sequence"/>
</dbReference>
<dbReference type="Pfam" id="PF00649">
    <property type="entry name" value="Copper-fist"/>
    <property type="match status" value="1"/>
</dbReference>
<dbReference type="PRINTS" id="PR00617">
    <property type="entry name" value="COPPERFIST"/>
</dbReference>
<dbReference type="Gene3D" id="3.90.430.10">
    <property type="entry name" value="Copper fist DNA-binding domain"/>
    <property type="match status" value="1"/>
</dbReference>
<dbReference type="SMART" id="SM01090">
    <property type="entry name" value="Copper-fist"/>
    <property type="match status" value="1"/>
</dbReference>
<dbReference type="SUPFAM" id="SSF57879">
    <property type="entry name" value="Zinc domain conserved in yeast copper-regulated transcription factors"/>
    <property type="match status" value="1"/>
</dbReference>
<dbReference type="GO" id="GO:0005634">
    <property type="term" value="C:nucleus"/>
    <property type="evidence" value="ECO:0007669"/>
    <property type="project" value="UniProtKB-SubCell"/>
</dbReference>
<evidence type="ECO:0000256" key="2">
    <source>
        <dbReference type="ARBA" id="ARBA00022723"/>
    </source>
</evidence>
<dbReference type="PANTHER" id="PTHR28088">
    <property type="entry name" value="TRANSCRIPTIONAL ACTIVATOR HAA1-RELATED"/>
    <property type="match status" value="1"/>
</dbReference>
<keyword evidence="11" id="KW-1185">Reference proteome</keyword>